<proteinExistence type="predicted"/>
<name>A0ACB1AC28_MELEN</name>
<reference evidence="1" key="1">
    <citation type="submission" date="2023-11" db="EMBL/GenBank/DDBJ databases">
        <authorList>
            <person name="Poullet M."/>
        </authorList>
    </citation>
    <scope>NUCLEOTIDE SEQUENCE</scope>
    <source>
        <strain evidence="1">E1834</strain>
    </source>
</reference>
<sequence>MYINLIFYILLFFLIFISSSPVKNCKCPTIKKFSVQTNNPKKPTKNYRQKHHRRFKRGETCICEGEGGATAVDNEGFTHRPGKESMREGMEQEVEQVEGKDRKGKRILYICDNLSFPNLEFNVNFLN</sequence>
<comment type="caution">
    <text evidence="1">The sequence shown here is derived from an EMBL/GenBank/DDBJ whole genome shotgun (WGS) entry which is preliminary data.</text>
</comment>
<gene>
    <name evidence="1" type="ORF">MENTE1834_LOCUS35979</name>
</gene>
<dbReference type="EMBL" id="CAVMJV010000071">
    <property type="protein sequence ID" value="CAK5088334.1"/>
    <property type="molecule type" value="Genomic_DNA"/>
</dbReference>
<accession>A0ACB1AC28</accession>
<organism evidence="1 2">
    <name type="scientific">Meloidogyne enterolobii</name>
    <name type="common">Root-knot nematode worm</name>
    <name type="synonym">Meloidogyne mayaguensis</name>
    <dbReference type="NCBI Taxonomy" id="390850"/>
    <lineage>
        <taxon>Eukaryota</taxon>
        <taxon>Metazoa</taxon>
        <taxon>Ecdysozoa</taxon>
        <taxon>Nematoda</taxon>
        <taxon>Chromadorea</taxon>
        <taxon>Rhabditida</taxon>
        <taxon>Tylenchina</taxon>
        <taxon>Tylenchomorpha</taxon>
        <taxon>Tylenchoidea</taxon>
        <taxon>Meloidogynidae</taxon>
        <taxon>Meloidogyninae</taxon>
        <taxon>Meloidogyne</taxon>
    </lineage>
</organism>
<dbReference type="Proteomes" id="UP001497535">
    <property type="component" value="Unassembled WGS sequence"/>
</dbReference>
<protein>
    <submittedName>
        <fullName evidence="1">Uncharacterized protein</fullName>
    </submittedName>
</protein>
<keyword evidence="2" id="KW-1185">Reference proteome</keyword>
<evidence type="ECO:0000313" key="2">
    <source>
        <dbReference type="Proteomes" id="UP001497535"/>
    </source>
</evidence>
<evidence type="ECO:0000313" key="1">
    <source>
        <dbReference type="EMBL" id="CAK5088334.1"/>
    </source>
</evidence>